<sequence>MLKPSGILIASFLTPHLTLSKKSTWTNVNTVNALKQKAIFAILLTLHSKFFVQKPKHVHS</sequence>
<dbReference type="AlphaFoldDB" id="H8K8A6"/>
<evidence type="ECO:0000313" key="2">
    <source>
        <dbReference type="Proteomes" id="UP000007589"/>
    </source>
</evidence>
<dbReference type="KEGG" id="rau:MC5_06265"/>
<keyword evidence="2" id="KW-1185">Reference proteome</keyword>
<accession>H8K8A6</accession>
<name>H8K8A6_RICAC</name>
<evidence type="ECO:0000313" key="1">
    <source>
        <dbReference type="EMBL" id="AFC71499.1"/>
    </source>
</evidence>
<dbReference type="Proteomes" id="UP000007589">
    <property type="component" value="Chromosome"/>
</dbReference>
<gene>
    <name evidence="1" type="ordered locus">MC5_06265</name>
</gene>
<reference evidence="2" key="1">
    <citation type="submission" date="2012-02" db="EMBL/GenBank/DDBJ databases">
        <title>Complete genome sequence of Rickettsia australis strain Cutlack.</title>
        <authorList>
            <person name="Johnson S.L."/>
            <person name="Munk A.C."/>
            <person name="Han S."/>
            <person name="Bruce D.C."/>
            <person name="Dasch G.A."/>
        </authorList>
    </citation>
    <scope>NUCLEOTIDE SEQUENCE [LARGE SCALE GENOMIC DNA]</scope>
    <source>
        <strain evidence="2">Cutlack</strain>
    </source>
</reference>
<proteinExistence type="predicted"/>
<organism evidence="1 2">
    <name type="scientific">Rickettsia australis (strain Cutlack)</name>
    <dbReference type="NCBI Taxonomy" id="1105110"/>
    <lineage>
        <taxon>Bacteria</taxon>
        <taxon>Pseudomonadati</taxon>
        <taxon>Pseudomonadota</taxon>
        <taxon>Alphaproteobacteria</taxon>
        <taxon>Rickettsiales</taxon>
        <taxon>Rickettsiaceae</taxon>
        <taxon>Rickettsieae</taxon>
        <taxon>Rickettsia</taxon>
        <taxon>spotted fever group</taxon>
    </lineage>
</organism>
<dbReference type="HOGENOM" id="CLU_2938789_0_0_5"/>
<dbReference type="STRING" id="1105110.MC5_06265"/>
<dbReference type="EMBL" id="CP003338">
    <property type="protein sequence ID" value="AFC71499.1"/>
    <property type="molecule type" value="Genomic_DNA"/>
</dbReference>
<protein>
    <submittedName>
        <fullName evidence="1">Uncharacterized protein</fullName>
    </submittedName>
</protein>